<dbReference type="Pfam" id="PF13302">
    <property type="entry name" value="Acetyltransf_3"/>
    <property type="match status" value="1"/>
</dbReference>
<gene>
    <name evidence="5" type="ORF">DFP88_101817</name>
</gene>
<feature type="domain" description="N-acetyltransferase" evidence="4">
    <location>
        <begin position="10"/>
        <end position="158"/>
    </location>
</feature>
<dbReference type="PANTHER" id="PTHR43792:SF8">
    <property type="entry name" value="[RIBOSOMAL PROTEIN US5]-ALANINE N-ACETYLTRANSFERASE"/>
    <property type="match status" value="1"/>
</dbReference>
<organism evidence="5 6">
    <name type="scientific">Pseudoroseicyclus aestuarii</name>
    <dbReference type="NCBI Taxonomy" id="1795041"/>
    <lineage>
        <taxon>Bacteria</taxon>
        <taxon>Pseudomonadati</taxon>
        <taxon>Pseudomonadota</taxon>
        <taxon>Alphaproteobacteria</taxon>
        <taxon>Rhodobacterales</taxon>
        <taxon>Paracoccaceae</taxon>
        <taxon>Pseudoroseicyclus</taxon>
    </lineage>
</organism>
<dbReference type="SUPFAM" id="SSF55729">
    <property type="entry name" value="Acyl-CoA N-acyltransferases (Nat)"/>
    <property type="match status" value="1"/>
</dbReference>
<dbReference type="InterPro" id="IPR051531">
    <property type="entry name" value="N-acetyltransferase"/>
</dbReference>
<dbReference type="Proteomes" id="UP000248311">
    <property type="component" value="Unassembled WGS sequence"/>
</dbReference>
<dbReference type="EMBL" id="QJTE01000001">
    <property type="protein sequence ID" value="PYE86141.1"/>
    <property type="molecule type" value="Genomic_DNA"/>
</dbReference>
<dbReference type="AlphaFoldDB" id="A0A318SW38"/>
<comment type="similarity">
    <text evidence="3">Belongs to the acetyltransferase family. RimJ subfamily.</text>
</comment>
<reference evidence="5 6" key="1">
    <citation type="submission" date="2018-06" db="EMBL/GenBank/DDBJ databases">
        <title>Genomic Encyclopedia of Type Strains, Phase III (KMG-III): the genomes of soil and plant-associated and newly described type strains.</title>
        <authorList>
            <person name="Whitman W."/>
        </authorList>
    </citation>
    <scope>NUCLEOTIDE SEQUENCE [LARGE SCALE GENOMIC DNA]</scope>
    <source>
        <strain evidence="5 6">CECT 9025</strain>
    </source>
</reference>
<dbReference type="PANTHER" id="PTHR43792">
    <property type="entry name" value="GNAT FAMILY, PUTATIVE (AFU_ORTHOLOGUE AFUA_3G00765)-RELATED-RELATED"/>
    <property type="match status" value="1"/>
</dbReference>
<dbReference type="RefSeq" id="WP_110813133.1">
    <property type="nucleotide sequence ID" value="NZ_QJTE01000001.1"/>
</dbReference>
<evidence type="ECO:0000313" key="6">
    <source>
        <dbReference type="Proteomes" id="UP000248311"/>
    </source>
</evidence>
<keyword evidence="2" id="KW-0012">Acyltransferase</keyword>
<sequence length="165" mass="18454">MTPRLTTARLVLRGLEARDAPAIQEGLSDWEVARWLSAPPWPYGREDADWFIHEAEGQHYAIDAGEGLIGVISVKPDLGYWLRRDHHGRGLMSEAAEAAVQAYFETTQEPLVSGHFEGNAASRRVLTKLGFRDTAPEVTFARPLGQDVTVQRMRLTADDWRASRA</sequence>
<dbReference type="InterPro" id="IPR016181">
    <property type="entry name" value="Acyl_CoA_acyltransferase"/>
</dbReference>
<keyword evidence="1 5" id="KW-0808">Transferase</keyword>
<name>A0A318SW38_9RHOB</name>
<keyword evidence="6" id="KW-1185">Reference proteome</keyword>
<comment type="caution">
    <text evidence="5">The sequence shown here is derived from an EMBL/GenBank/DDBJ whole genome shotgun (WGS) entry which is preliminary data.</text>
</comment>
<evidence type="ECO:0000259" key="4">
    <source>
        <dbReference type="PROSITE" id="PS51186"/>
    </source>
</evidence>
<evidence type="ECO:0000256" key="3">
    <source>
        <dbReference type="ARBA" id="ARBA00038502"/>
    </source>
</evidence>
<protein>
    <submittedName>
        <fullName evidence="5">RimJ/RimL family protein N-acetyltransferase</fullName>
    </submittedName>
</protein>
<proteinExistence type="inferred from homology"/>
<accession>A0A318SW38</accession>
<dbReference type="Gene3D" id="3.40.630.30">
    <property type="match status" value="1"/>
</dbReference>
<evidence type="ECO:0000313" key="5">
    <source>
        <dbReference type="EMBL" id="PYE86141.1"/>
    </source>
</evidence>
<dbReference type="OrthoDB" id="9804153at2"/>
<dbReference type="PROSITE" id="PS51186">
    <property type="entry name" value="GNAT"/>
    <property type="match status" value="1"/>
</dbReference>
<evidence type="ECO:0000256" key="2">
    <source>
        <dbReference type="ARBA" id="ARBA00023315"/>
    </source>
</evidence>
<evidence type="ECO:0000256" key="1">
    <source>
        <dbReference type="ARBA" id="ARBA00022679"/>
    </source>
</evidence>
<dbReference type="InterPro" id="IPR000182">
    <property type="entry name" value="GNAT_dom"/>
</dbReference>
<dbReference type="GO" id="GO:0016747">
    <property type="term" value="F:acyltransferase activity, transferring groups other than amino-acyl groups"/>
    <property type="evidence" value="ECO:0007669"/>
    <property type="project" value="InterPro"/>
</dbReference>